<dbReference type="AlphaFoldDB" id="A0ABD3VCX8"/>
<protein>
    <recommendedName>
        <fullName evidence="3">Maturase K</fullName>
    </recommendedName>
</protein>
<dbReference type="EMBL" id="JBJQND010000012">
    <property type="protein sequence ID" value="KAL3859422.1"/>
    <property type="molecule type" value="Genomic_DNA"/>
</dbReference>
<feature type="non-terminal residue" evidence="1">
    <location>
        <position position="178"/>
    </location>
</feature>
<evidence type="ECO:0000313" key="1">
    <source>
        <dbReference type="EMBL" id="KAL3859422.1"/>
    </source>
</evidence>
<organism evidence="1 2">
    <name type="scientific">Sinanodonta woodiana</name>
    <name type="common">Chinese pond mussel</name>
    <name type="synonym">Anodonta woodiana</name>
    <dbReference type="NCBI Taxonomy" id="1069815"/>
    <lineage>
        <taxon>Eukaryota</taxon>
        <taxon>Metazoa</taxon>
        <taxon>Spiralia</taxon>
        <taxon>Lophotrochozoa</taxon>
        <taxon>Mollusca</taxon>
        <taxon>Bivalvia</taxon>
        <taxon>Autobranchia</taxon>
        <taxon>Heteroconchia</taxon>
        <taxon>Palaeoheterodonta</taxon>
        <taxon>Unionida</taxon>
        <taxon>Unionoidea</taxon>
        <taxon>Unionidae</taxon>
        <taxon>Unioninae</taxon>
        <taxon>Sinanodonta</taxon>
    </lineage>
</organism>
<evidence type="ECO:0000313" key="2">
    <source>
        <dbReference type="Proteomes" id="UP001634394"/>
    </source>
</evidence>
<sequence>SGLEKRSSYFYIHWYHRFWTGEEIQLFLYALVPQILDWRIDPVIFICTGTTYSGLEKRSSYFYIHWYQILDWRRDPVISIFTVTTDSGLEKRSTYLYIHWYQILDWRRDPVISIFTVTTDSGLEKRSSYFYIHCYHRFWTGEEIQLFIYPLVPQILDWRRDPVISLCTHTKISHGGSI</sequence>
<keyword evidence="2" id="KW-1185">Reference proteome</keyword>
<reference evidence="1 2" key="1">
    <citation type="submission" date="2024-11" db="EMBL/GenBank/DDBJ databases">
        <title>Chromosome-level genome assembly of the freshwater bivalve Anodonta woodiana.</title>
        <authorList>
            <person name="Chen X."/>
        </authorList>
    </citation>
    <scope>NUCLEOTIDE SEQUENCE [LARGE SCALE GENOMIC DNA]</scope>
    <source>
        <strain evidence="1">MN2024</strain>
        <tissue evidence="1">Gills</tissue>
    </source>
</reference>
<evidence type="ECO:0008006" key="3">
    <source>
        <dbReference type="Google" id="ProtNLM"/>
    </source>
</evidence>
<proteinExistence type="predicted"/>
<name>A0ABD3VCX8_SINWO</name>
<feature type="non-terminal residue" evidence="1">
    <location>
        <position position="1"/>
    </location>
</feature>
<gene>
    <name evidence="1" type="ORF">ACJMK2_009645</name>
</gene>
<accession>A0ABD3VCX8</accession>
<comment type="caution">
    <text evidence="1">The sequence shown here is derived from an EMBL/GenBank/DDBJ whole genome shotgun (WGS) entry which is preliminary data.</text>
</comment>
<dbReference type="Proteomes" id="UP001634394">
    <property type="component" value="Unassembled WGS sequence"/>
</dbReference>